<evidence type="ECO:0000256" key="6">
    <source>
        <dbReference type="SAM" id="Phobius"/>
    </source>
</evidence>
<evidence type="ECO:0000259" key="7">
    <source>
        <dbReference type="Pfam" id="PF12823"/>
    </source>
</evidence>
<feature type="transmembrane region" description="Helical" evidence="6">
    <location>
        <begin position="124"/>
        <end position="145"/>
    </location>
</feature>
<feature type="transmembrane region" description="Helical" evidence="6">
    <location>
        <begin position="6"/>
        <end position="27"/>
    </location>
</feature>
<sequence>MTPRQLYGRAASAEAVTWTLLILGMVLKYTGVSEAFVPVFGTLHGIVFLAYCVVTCFVWVDHRWSAGAGLLGLASSVVPWATVPFERWAARAGLLEGGWRLAPGGVSPAGPLERLGAWALRSPVLAAAAGVAAVAVATAVLLQLGPPVPRS</sequence>
<proteinExistence type="predicted"/>
<evidence type="ECO:0000256" key="3">
    <source>
        <dbReference type="ARBA" id="ARBA00022692"/>
    </source>
</evidence>
<dbReference type="GO" id="GO:0005886">
    <property type="term" value="C:plasma membrane"/>
    <property type="evidence" value="ECO:0007669"/>
    <property type="project" value="UniProtKB-SubCell"/>
</dbReference>
<feature type="transmembrane region" description="Helical" evidence="6">
    <location>
        <begin position="39"/>
        <end position="60"/>
    </location>
</feature>
<keyword evidence="4 6" id="KW-1133">Transmembrane helix</keyword>
<dbReference type="PANTHER" id="PTHR40077:SF1">
    <property type="entry name" value="MEMBRANE PROTEIN"/>
    <property type="match status" value="1"/>
</dbReference>
<protein>
    <recommendedName>
        <fullName evidence="7">DUF3817 domain-containing protein</fullName>
    </recommendedName>
</protein>
<dbReference type="PANTHER" id="PTHR40077">
    <property type="entry name" value="MEMBRANE PROTEIN-RELATED"/>
    <property type="match status" value="1"/>
</dbReference>
<dbReference type="Proteomes" id="UP000234632">
    <property type="component" value="Unassembled WGS sequence"/>
</dbReference>
<evidence type="ECO:0000313" key="9">
    <source>
        <dbReference type="Proteomes" id="UP000234632"/>
    </source>
</evidence>
<organism evidence="8 9">
    <name type="scientific">Kocuria flava</name>
    <dbReference type="NCBI Taxonomy" id="446860"/>
    <lineage>
        <taxon>Bacteria</taxon>
        <taxon>Bacillati</taxon>
        <taxon>Actinomycetota</taxon>
        <taxon>Actinomycetes</taxon>
        <taxon>Micrococcales</taxon>
        <taxon>Micrococcaceae</taxon>
        <taxon>Kocuria</taxon>
    </lineage>
</organism>
<feature type="domain" description="DUF3817" evidence="7">
    <location>
        <begin position="6"/>
        <end position="91"/>
    </location>
</feature>
<dbReference type="AlphaFoldDB" id="A0A2N4T5A6"/>
<comment type="subcellular location">
    <subcellularLocation>
        <location evidence="1">Cell membrane</location>
        <topology evidence="1">Multi-pass membrane protein</topology>
    </subcellularLocation>
</comment>
<reference evidence="8 9" key="1">
    <citation type="submission" date="2015-12" db="EMBL/GenBank/DDBJ databases">
        <authorList>
            <person name="Shamseldin A."/>
            <person name="Moawad H."/>
            <person name="Abd El-Rahim W.M."/>
            <person name="Sadowsky M.J."/>
        </authorList>
    </citation>
    <scope>NUCLEOTIDE SEQUENCE [LARGE SCALE GENOMIC DNA]</scope>
    <source>
        <strain evidence="8 9">S43</strain>
    </source>
</reference>
<dbReference type="NCBIfam" id="TIGR03954">
    <property type="entry name" value="integ_memb_HG"/>
    <property type="match status" value="1"/>
</dbReference>
<dbReference type="Pfam" id="PF12823">
    <property type="entry name" value="DUF3817"/>
    <property type="match status" value="1"/>
</dbReference>
<comment type="caution">
    <text evidence="8">The sequence shown here is derived from an EMBL/GenBank/DDBJ whole genome shotgun (WGS) entry which is preliminary data.</text>
</comment>
<evidence type="ECO:0000256" key="5">
    <source>
        <dbReference type="ARBA" id="ARBA00023136"/>
    </source>
</evidence>
<accession>A0A2N4T5A6</accession>
<evidence type="ECO:0000256" key="2">
    <source>
        <dbReference type="ARBA" id="ARBA00022475"/>
    </source>
</evidence>
<keyword evidence="3 6" id="KW-0812">Transmembrane</keyword>
<keyword evidence="5 6" id="KW-0472">Membrane</keyword>
<gene>
    <name evidence="8" type="ORF">AUQ48_15745</name>
</gene>
<dbReference type="InterPro" id="IPR023845">
    <property type="entry name" value="DUF3817_TM"/>
</dbReference>
<evidence type="ECO:0000313" key="8">
    <source>
        <dbReference type="EMBL" id="PLC13400.1"/>
    </source>
</evidence>
<evidence type="ECO:0000256" key="1">
    <source>
        <dbReference type="ARBA" id="ARBA00004651"/>
    </source>
</evidence>
<dbReference type="EMBL" id="LOMZ01000001">
    <property type="protein sequence ID" value="PLC13400.1"/>
    <property type="molecule type" value="Genomic_DNA"/>
</dbReference>
<keyword evidence="2" id="KW-1003">Cell membrane</keyword>
<evidence type="ECO:0000256" key="4">
    <source>
        <dbReference type="ARBA" id="ARBA00022989"/>
    </source>
</evidence>
<dbReference type="RefSeq" id="WP_101852903.1">
    <property type="nucleotide sequence ID" value="NZ_LOMZ01000001.1"/>
</dbReference>
<name>A0A2N4T5A6_9MICC</name>